<evidence type="ECO:0000313" key="3">
    <source>
        <dbReference type="EMBL" id="OEH85559.1"/>
    </source>
</evidence>
<dbReference type="SMART" id="SM00507">
    <property type="entry name" value="HNHc"/>
    <property type="match status" value="1"/>
</dbReference>
<dbReference type="GO" id="GO:0003677">
    <property type="term" value="F:DNA binding"/>
    <property type="evidence" value="ECO:0007669"/>
    <property type="project" value="InterPro"/>
</dbReference>
<dbReference type="GO" id="GO:0006310">
    <property type="term" value="P:DNA recombination"/>
    <property type="evidence" value="ECO:0007669"/>
    <property type="project" value="UniProtKB-KW"/>
</dbReference>
<comment type="caution">
    <text evidence="3">The sequence shown here is derived from an EMBL/GenBank/DDBJ whole genome shotgun (WGS) entry which is preliminary data.</text>
</comment>
<dbReference type="Gene3D" id="1.10.30.50">
    <property type="match status" value="1"/>
</dbReference>
<dbReference type="SUPFAM" id="SSF56349">
    <property type="entry name" value="DNA breaking-rejoining enzymes"/>
    <property type="match status" value="1"/>
</dbReference>
<dbReference type="Pfam" id="PF13391">
    <property type="entry name" value="HNH_2"/>
    <property type="match status" value="1"/>
</dbReference>
<proteinExistence type="predicted"/>
<dbReference type="AlphaFoldDB" id="A0A1E5L6D6"/>
<dbReference type="EMBL" id="MJAT01000014">
    <property type="protein sequence ID" value="OEH85559.1"/>
    <property type="molecule type" value="Genomic_DNA"/>
</dbReference>
<reference evidence="3 4" key="1">
    <citation type="submission" date="2016-09" db="EMBL/GenBank/DDBJ databases">
        <title>Desulfuribacillus arsenicus sp. nov., an obligately anaerobic, dissimilatory arsenic- and antimonate-reducing bacterium isolated from anoxic sediments.</title>
        <authorList>
            <person name="Abin C.A."/>
            <person name="Hollibaugh J.T."/>
        </authorList>
    </citation>
    <scope>NUCLEOTIDE SEQUENCE [LARGE SCALE GENOMIC DNA]</scope>
    <source>
        <strain evidence="3 4">MLFW-2</strain>
    </source>
</reference>
<dbReference type="PROSITE" id="PS51898">
    <property type="entry name" value="TYR_RECOMBINASE"/>
    <property type="match status" value="1"/>
</dbReference>
<dbReference type="InterPro" id="IPR002104">
    <property type="entry name" value="Integrase_catalytic"/>
</dbReference>
<sequence length="462" mass="53660">MNILADQLLEEYLASDLKSVRTHSRKLTDYYLEFEPVTLEDCFDEETMKLFIFARETSPKNVRAALSALYEFAKGKGYINRLELFPILEEETSGLNTKGRKGETSFIPRKYSLMNLYANDIPLYNDIEKKLVVRAYIALCLGAGYRPVDVENMKLSDYNRETNAVINPYKVMEKTNNISVSVVDYIKLIPPASTCIEEFWDYFWSNKQMEDKEAEKFIFSVSKTKPVPQVRIALKQMTKNMGLKMELAPRDLRANMLLHSLYNSNGASLPDLIRIFGNNSITLVNALENYYKGTEMNMIQSYDPAIENAEEDEESESKKKDYIIERIIRDTKKAILLKRLYNNTCQICGESIKVNYNKNYSECHHIKPLGKPHNGSDTWDNMLILCPNHHAMFDLGCIAIHPETGEVFQSENDTYTKIQNKIHIIEKEHKLNPKYIKYHWEIRFLPNIYPIKSSLSTQYYIV</sequence>
<dbReference type="Proteomes" id="UP000095255">
    <property type="component" value="Unassembled WGS sequence"/>
</dbReference>
<feature type="domain" description="Tyr recombinase" evidence="2">
    <location>
        <begin position="102"/>
        <end position="303"/>
    </location>
</feature>
<dbReference type="RefSeq" id="WP_069702072.1">
    <property type="nucleotide sequence ID" value="NZ_MJAT01000014.1"/>
</dbReference>
<evidence type="ECO:0000259" key="2">
    <source>
        <dbReference type="PROSITE" id="PS51898"/>
    </source>
</evidence>
<dbReference type="CDD" id="cd00085">
    <property type="entry name" value="HNHc"/>
    <property type="match status" value="1"/>
</dbReference>
<dbReference type="Gene3D" id="1.10.443.10">
    <property type="entry name" value="Intergrase catalytic core"/>
    <property type="match status" value="1"/>
</dbReference>
<evidence type="ECO:0000256" key="1">
    <source>
        <dbReference type="ARBA" id="ARBA00023172"/>
    </source>
</evidence>
<evidence type="ECO:0000313" key="4">
    <source>
        <dbReference type="Proteomes" id="UP000095255"/>
    </source>
</evidence>
<keyword evidence="1" id="KW-0233">DNA recombination</keyword>
<dbReference type="InterPro" id="IPR011010">
    <property type="entry name" value="DNA_brk_join_enz"/>
</dbReference>
<dbReference type="InterPro" id="IPR013762">
    <property type="entry name" value="Integrase-like_cat_sf"/>
</dbReference>
<keyword evidence="4" id="KW-1185">Reference proteome</keyword>
<dbReference type="InterPro" id="IPR003615">
    <property type="entry name" value="HNH_nuc"/>
</dbReference>
<dbReference type="GO" id="GO:0015074">
    <property type="term" value="P:DNA integration"/>
    <property type="evidence" value="ECO:0007669"/>
    <property type="project" value="InterPro"/>
</dbReference>
<name>A0A1E5L6D6_9FIRM</name>
<organism evidence="3 4">
    <name type="scientific">Desulfuribacillus stibiiarsenatis</name>
    <dbReference type="NCBI Taxonomy" id="1390249"/>
    <lineage>
        <taxon>Bacteria</taxon>
        <taxon>Bacillati</taxon>
        <taxon>Bacillota</taxon>
        <taxon>Desulfuribacillia</taxon>
        <taxon>Desulfuribacillales</taxon>
        <taxon>Desulfuribacillaceae</taxon>
        <taxon>Desulfuribacillus</taxon>
    </lineage>
</organism>
<gene>
    <name evidence="3" type="ORF">BHU72_15060</name>
</gene>
<protein>
    <recommendedName>
        <fullName evidence="2">Tyr recombinase domain-containing protein</fullName>
    </recommendedName>
</protein>
<accession>A0A1E5L6D6</accession>
<dbReference type="OrthoDB" id="67788at2"/>